<sequence>MRAMGQAEMLCYVLIYIRFIKDNSLVNAALSVLVVFISQFIQQMVTLYEHRFRMGSEDAEHGEELPIIFKVLIRSIRYFQIAFLLQFVSSMGYHLSFNISEDVCSWKHGYIFTDVIGEFDCGRGGKLFVFALDLVVLLLELLAFDESFTKCVRSPDGILQETNLDGYESHRYGIFSILRFDSYNIRSRELKFTSNRPNMLQAERYGSTV</sequence>
<accession>A0A0N7MLC7</accession>
<dbReference type="EMBL" id="LN890563">
    <property type="protein sequence ID" value="CUS21916.1"/>
    <property type="molecule type" value="Genomic_DNA"/>
</dbReference>
<organism evidence="2 3">
    <name type="scientific">Lachancea quebecensis</name>
    <dbReference type="NCBI Taxonomy" id="1654605"/>
    <lineage>
        <taxon>Eukaryota</taxon>
        <taxon>Fungi</taxon>
        <taxon>Dikarya</taxon>
        <taxon>Ascomycota</taxon>
        <taxon>Saccharomycotina</taxon>
        <taxon>Saccharomycetes</taxon>
        <taxon>Saccharomycetales</taxon>
        <taxon>Saccharomycetaceae</taxon>
        <taxon>Lachancea</taxon>
    </lineage>
</organism>
<dbReference type="Proteomes" id="UP000236544">
    <property type="component" value="Unassembled WGS sequence"/>
</dbReference>
<name>A0A0N7MLC7_9SACH</name>
<keyword evidence="3" id="KW-1185">Reference proteome</keyword>
<dbReference type="AlphaFoldDB" id="A0A0N7MLC7"/>
<evidence type="ECO:0000313" key="3">
    <source>
        <dbReference type="Proteomes" id="UP000236544"/>
    </source>
</evidence>
<reference evidence="3" key="1">
    <citation type="submission" date="2015-10" db="EMBL/GenBank/DDBJ databases">
        <authorList>
            <person name="Devillers H."/>
        </authorList>
    </citation>
    <scope>NUCLEOTIDE SEQUENCE [LARGE SCALE GENOMIC DNA]</scope>
</reference>
<keyword evidence="1" id="KW-1133">Transmembrane helix</keyword>
<feature type="transmembrane region" description="Helical" evidence="1">
    <location>
        <begin position="28"/>
        <end position="48"/>
    </location>
</feature>
<evidence type="ECO:0000256" key="1">
    <source>
        <dbReference type="SAM" id="Phobius"/>
    </source>
</evidence>
<gene>
    <name evidence="2" type="ORF">LAQU0_S04e03774g</name>
</gene>
<evidence type="ECO:0000313" key="2">
    <source>
        <dbReference type="EMBL" id="CUS21916.1"/>
    </source>
</evidence>
<dbReference type="OrthoDB" id="4035006at2759"/>
<keyword evidence="1" id="KW-0812">Transmembrane</keyword>
<keyword evidence="1" id="KW-0472">Membrane</keyword>
<protein>
    <submittedName>
        <fullName evidence="2">LAQU0S04e03774g1_1</fullName>
    </submittedName>
</protein>
<proteinExistence type="predicted"/>